<keyword evidence="3 6" id="KW-0812">Transmembrane</keyword>
<dbReference type="PROSITE" id="PS50850">
    <property type="entry name" value="MFS"/>
    <property type="match status" value="1"/>
</dbReference>
<evidence type="ECO:0000256" key="2">
    <source>
        <dbReference type="ARBA" id="ARBA00022475"/>
    </source>
</evidence>
<feature type="transmembrane region" description="Helical" evidence="6">
    <location>
        <begin position="79"/>
        <end position="97"/>
    </location>
</feature>
<name>A0A229S4U0_9PSEU</name>
<proteinExistence type="predicted"/>
<dbReference type="InterPro" id="IPR011701">
    <property type="entry name" value="MFS"/>
</dbReference>
<keyword evidence="9" id="KW-1185">Reference proteome</keyword>
<dbReference type="InterPro" id="IPR020846">
    <property type="entry name" value="MFS_dom"/>
</dbReference>
<gene>
    <name evidence="8" type="ORF">CFP71_21100</name>
</gene>
<dbReference type="EMBL" id="NMQT01000073">
    <property type="protein sequence ID" value="OXM53815.1"/>
    <property type="molecule type" value="Genomic_DNA"/>
</dbReference>
<dbReference type="InterPro" id="IPR050189">
    <property type="entry name" value="MFS_Efflux_Transporters"/>
</dbReference>
<comment type="subcellular location">
    <subcellularLocation>
        <location evidence="1">Cell membrane</location>
        <topology evidence="1">Multi-pass membrane protein</topology>
    </subcellularLocation>
</comment>
<organism evidence="8 9">
    <name type="scientific">Amycolatopsis thailandensis</name>
    <dbReference type="NCBI Taxonomy" id="589330"/>
    <lineage>
        <taxon>Bacteria</taxon>
        <taxon>Bacillati</taxon>
        <taxon>Actinomycetota</taxon>
        <taxon>Actinomycetes</taxon>
        <taxon>Pseudonocardiales</taxon>
        <taxon>Pseudonocardiaceae</taxon>
        <taxon>Amycolatopsis</taxon>
    </lineage>
</organism>
<dbReference type="Proteomes" id="UP000215223">
    <property type="component" value="Unassembled WGS sequence"/>
</dbReference>
<evidence type="ECO:0000256" key="1">
    <source>
        <dbReference type="ARBA" id="ARBA00004651"/>
    </source>
</evidence>
<feature type="transmembrane region" description="Helical" evidence="6">
    <location>
        <begin position="166"/>
        <end position="191"/>
    </location>
</feature>
<dbReference type="InterPro" id="IPR036259">
    <property type="entry name" value="MFS_trans_sf"/>
</dbReference>
<evidence type="ECO:0000256" key="6">
    <source>
        <dbReference type="SAM" id="Phobius"/>
    </source>
</evidence>
<evidence type="ECO:0000256" key="4">
    <source>
        <dbReference type="ARBA" id="ARBA00022989"/>
    </source>
</evidence>
<sequence length="384" mass="38376">MALRETRQKKGWPAVSSLAAATFTVVTSEMLPVGLLTPISRDLRVTEGTAGLTLTVTGLVAAVSAPLLIPALGKFDRRAVLCGLMALLTAGNLLAAWSPGFGVMLVARVLVGIGMGGVWAIAASLAARLVPSKSIGSATSLIFSGIAVASVLGVPAGTYLGDLLGWRAAFVGAGGLSLVVLAALALSLPSLPTEQDVRLGTMLRLADVPRVRLGLIVVALIVIGHFAAYTYVRPVLEEVAGVSARQIGTLLLVYGLFGIAGNFASGAGAARSPRATLLALGATLSATMALVPLLGLTTLAAAALLVVWGLAYGGVSVASQSWMLLAAPEAREATSALFAGVFNAAIALGAMVGGLAADAAGTSAVMWLGAVFAAGAVLVLATTG</sequence>
<reference evidence="8 9" key="1">
    <citation type="submission" date="2017-07" db="EMBL/GenBank/DDBJ databases">
        <title>Amycolatopsis thailandensis Genome sequencing and assembly.</title>
        <authorList>
            <person name="Kaur N."/>
            <person name="Mayilraj S."/>
        </authorList>
    </citation>
    <scope>NUCLEOTIDE SEQUENCE [LARGE SCALE GENOMIC DNA]</scope>
    <source>
        <strain evidence="8 9">JCM 16380</strain>
    </source>
</reference>
<evidence type="ECO:0000256" key="3">
    <source>
        <dbReference type="ARBA" id="ARBA00022692"/>
    </source>
</evidence>
<feature type="transmembrane region" description="Helical" evidence="6">
    <location>
        <begin position="275"/>
        <end position="294"/>
    </location>
</feature>
<dbReference type="AlphaFoldDB" id="A0A229S4U0"/>
<feature type="transmembrane region" description="Helical" evidence="6">
    <location>
        <begin position="51"/>
        <end position="72"/>
    </location>
</feature>
<dbReference type="GO" id="GO:0022857">
    <property type="term" value="F:transmembrane transporter activity"/>
    <property type="evidence" value="ECO:0007669"/>
    <property type="project" value="InterPro"/>
</dbReference>
<feature type="transmembrane region" description="Helical" evidence="6">
    <location>
        <begin position="300"/>
        <end position="325"/>
    </location>
</feature>
<feature type="transmembrane region" description="Helical" evidence="6">
    <location>
        <begin position="337"/>
        <end position="357"/>
    </location>
</feature>
<feature type="transmembrane region" description="Helical" evidence="6">
    <location>
        <begin position="138"/>
        <end position="160"/>
    </location>
</feature>
<dbReference type="OrthoDB" id="9814237at2"/>
<dbReference type="GO" id="GO:0005886">
    <property type="term" value="C:plasma membrane"/>
    <property type="evidence" value="ECO:0007669"/>
    <property type="project" value="UniProtKB-SubCell"/>
</dbReference>
<evidence type="ECO:0000313" key="9">
    <source>
        <dbReference type="Proteomes" id="UP000215223"/>
    </source>
</evidence>
<dbReference type="Gene3D" id="1.20.1250.20">
    <property type="entry name" value="MFS general substrate transporter like domains"/>
    <property type="match status" value="1"/>
</dbReference>
<comment type="caution">
    <text evidence="8">The sequence shown here is derived from an EMBL/GenBank/DDBJ whole genome shotgun (WGS) entry which is preliminary data.</text>
</comment>
<evidence type="ECO:0000256" key="5">
    <source>
        <dbReference type="ARBA" id="ARBA00023136"/>
    </source>
</evidence>
<dbReference type="PANTHER" id="PTHR43124">
    <property type="entry name" value="PURINE EFFLUX PUMP PBUE"/>
    <property type="match status" value="1"/>
</dbReference>
<keyword evidence="5 6" id="KW-0472">Membrane</keyword>
<dbReference type="PANTHER" id="PTHR43124:SF3">
    <property type="entry name" value="CHLORAMPHENICOL EFFLUX PUMP RV0191"/>
    <property type="match status" value="1"/>
</dbReference>
<accession>A0A229S4U0</accession>
<dbReference type="CDD" id="cd17324">
    <property type="entry name" value="MFS_NepI_like"/>
    <property type="match status" value="1"/>
</dbReference>
<protein>
    <submittedName>
        <fullName evidence="8">MFS transporter</fullName>
    </submittedName>
</protein>
<evidence type="ECO:0000313" key="8">
    <source>
        <dbReference type="EMBL" id="OXM53815.1"/>
    </source>
</evidence>
<feature type="domain" description="Major facilitator superfamily (MFS) profile" evidence="7">
    <location>
        <begin position="14"/>
        <end position="384"/>
    </location>
</feature>
<feature type="transmembrane region" description="Helical" evidence="6">
    <location>
        <begin position="211"/>
        <end position="232"/>
    </location>
</feature>
<feature type="transmembrane region" description="Helical" evidence="6">
    <location>
        <begin position="244"/>
        <end position="263"/>
    </location>
</feature>
<dbReference type="SUPFAM" id="SSF103473">
    <property type="entry name" value="MFS general substrate transporter"/>
    <property type="match status" value="1"/>
</dbReference>
<keyword evidence="2" id="KW-1003">Cell membrane</keyword>
<feature type="transmembrane region" description="Helical" evidence="6">
    <location>
        <begin position="103"/>
        <end position="126"/>
    </location>
</feature>
<keyword evidence="4 6" id="KW-1133">Transmembrane helix</keyword>
<feature type="transmembrane region" description="Helical" evidence="6">
    <location>
        <begin position="363"/>
        <end position="381"/>
    </location>
</feature>
<dbReference type="Pfam" id="PF07690">
    <property type="entry name" value="MFS_1"/>
    <property type="match status" value="1"/>
</dbReference>
<feature type="transmembrane region" description="Helical" evidence="6">
    <location>
        <begin position="12"/>
        <end position="31"/>
    </location>
</feature>
<evidence type="ECO:0000259" key="7">
    <source>
        <dbReference type="PROSITE" id="PS50850"/>
    </source>
</evidence>